<sequence length="123" mass="13129">MDKTGGATDGATDSEDEGLEDVLRRCIRSIPLSSSQQQEDEVLDNPIISGFSRGQEYEEFIPVEYQGEDYGTSNQGELGSGSSQDDGPSLSLSSSSSSAADADEDDNQHDKKDEEETSGGNNQ</sequence>
<evidence type="ECO:0000313" key="3">
    <source>
        <dbReference type="Proteomes" id="UP000747542"/>
    </source>
</evidence>
<accession>A0A8J5NAI4</accession>
<gene>
    <name evidence="2" type="ORF">Hamer_G009857</name>
</gene>
<evidence type="ECO:0000313" key="2">
    <source>
        <dbReference type="EMBL" id="KAG7175834.1"/>
    </source>
</evidence>
<feature type="region of interest" description="Disordered" evidence="1">
    <location>
        <begin position="1"/>
        <end position="123"/>
    </location>
</feature>
<proteinExistence type="predicted"/>
<dbReference type="Proteomes" id="UP000747542">
    <property type="component" value="Unassembled WGS sequence"/>
</dbReference>
<reference evidence="2" key="1">
    <citation type="journal article" date="2021" name="Sci. Adv.">
        <title>The American lobster genome reveals insights on longevity, neural, and immune adaptations.</title>
        <authorList>
            <person name="Polinski J.M."/>
            <person name="Zimin A.V."/>
            <person name="Clark K.F."/>
            <person name="Kohn A.B."/>
            <person name="Sadowski N."/>
            <person name="Timp W."/>
            <person name="Ptitsyn A."/>
            <person name="Khanna P."/>
            <person name="Romanova D.Y."/>
            <person name="Williams P."/>
            <person name="Greenwood S.J."/>
            <person name="Moroz L.L."/>
            <person name="Walt D.R."/>
            <person name="Bodnar A.G."/>
        </authorList>
    </citation>
    <scope>NUCLEOTIDE SEQUENCE</scope>
    <source>
        <strain evidence="2">GMGI-L3</strain>
    </source>
</reference>
<dbReference type="EMBL" id="JAHLQT010004633">
    <property type="protein sequence ID" value="KAG7175834.1"/>
    <property type="molecule type" value="Genomic_DNA"/>
</dbReference>
<dbReference type="AlphaFoldDB" id="A0A8J5NAI4"/>
<feature type="compositionally biased region" description="Low complexity" evidence="1">
    <location>
        <begin position="80"/>
        <end position="100"/>
    </location>
</feature>
<keyword evidence="3" id="KW-1185">Reference proteome</keyword>
<evidence type="ECO:0000256" key="1">
    <source>
        <dbReference type="SAM" id="MobiDB-lite"/>
    </source>
</evidence>
<comment type="caution">
    <text evidence="2">The sequence shown here is derived from an EMBL/GenBank/DDBJ whole genome shotgun (WGS) entry which is preliminary data.</text>
</comment>
<organism evidence="2 3">
    <name type="scientific">Homarus americanus</name>
    <name type="common">American lobster</name>
    <dbReference type="NCBI Taxonomy" id="6706"/>
    <lineage>
        <taxon>Eukaryota</taxon>
        <taxon>Metazoa</taxon>
        <taxon>Ecdysozoa</taxon>
        <taxon>Arthropoda</taxon>
        <taxon>Crustacea</taxon>
        <taxon>Multicrustacea</taxon>
        <taxon>Malacostraca</taxon>
        <taxon>Eumalacostraca</taxon>
        <taxon>Eucarida</taxon>
        <taxon>Decapoda</taxon>
        <taxon>Pleocyemata</taxon>
        <taxon>Astacidea</taxon>
        <taxon>Nephropoidea</taxon>
        <taxon>Nephropidae</taxon>
        <taxon>Homarus</taxon>
    </lineage>
</organism>
<name>A0A8J5NAI4_HOMAM</name>
<protein>
    <submittedName>
        <fullName evidence="2">Uncharacterized protein</fullName>
    </submittedName>
</protein>